<protein>
    <submittedName>
        <fullName evidence="2">Holin-like toxin</fullName>
    </submittedName>
</protein>
<gene>
    <name evidence="2" type="ORF">CUR37_07080</name>
</gene>
<dbReference type="RefSeq" id="WP_099770434.1">
    <property type="nucleotide sequence ID" value="NZ_CP017567.1"/>
</dbReference>
<evidence type="ECO:0000256" key="1">
    <source>
        <dbReference type="SAM" id="Phobius"/>
    </source>
</evidence>
<reference evidence="2 3" key="1">
    <citation type="submission" date="2016-09" db="EMBL/GenBank/DDBJ databases">
        <authorList>
            <person name="Inglin R.C."/>
        </authorList>
    </citation>
    <scope>NUCLEOTIDE SEQUENCE [LARGE SCALE GENOMIC DNA]</scope>
    <source>
        <strain evidence="2 3">RI-517</strain>
    </source>
</reference>
<keyword evidence="1" id="KW-0472">Membrane</keyword>
<accession>A0AAX0V9Z9</accession>
<keyword evidence="1" id="KW-1133">Transmembrane helix</keyword>
<proteinExistence type="predicted"/>
<dbReference type="InterPro" id="IPR031616">
    <property type="entry name" value="BsrE-like"/>
</dbReference>
<organism evidence="2 3">
    <name type="scientific">Latilactobacillus sakei</name>
    <name type="common">Lactobacillus sakei</name>
    <dbReference type="NCBI Taxonomy" id="1599"/>
    <lineage>
        <taxon>Bacteria</taxon>
        <taxon>Bacillati</taxon>
        <taxon>Bacillota</taxon>
        <taxon>Bacilli</taxon>
        <taxon>Lactobacillales</taxon>
        <taxon>Lactobacillaceae</taxon>
        <taxon>Latilactobacillus</taxon>
    </lineage>
</organism>
<name>A0AAX0V9Z9_LATSK</name>
<keyword evidence="1" id="KW-0812">Transmembrane</keyword>
<dbReference type="AlphaFoldDB" id="A0AAX0V9Z9"/>
<dbReference type="EMBL" id="MKGH01000034">
    <property type="protein sequence ID" value="PKX77316.1"/>
    <property type="molecule type" value="Genomic_DNA"/>
</dbReference>
<evidence type="ECO:0000313" key="2">
    <source>
        <dbReference type="EMBL" id="PKX77316.1"/>
    </source>
</evidence>
<dbReference type="Pfam" id="PF16935">
    <property type="entry name" value="Hol_Tox"/>
    <property type="match status" value="1"/>
</dbReference>
<evidence type="ECO:0000313" key="3">
    <source>
        <dbReference type="Proteomes" id="UP000234349"/>
    </source>
</evidence>
<feature type="transmembrane region" description="Helical" evidence="1">
    <location>
        <begin position="44"/>
        <end position="66"/>
    </location>
</feature>
<sequence length="72" mass="7818">MVVNQVEKIRRWPLPSEGGDANGVLTRSIATPRKGVACMSVVDVLQLLLAFGNFIVDLLMLIVALIKLSAKK</sequence>
<comment type="caution">
    <text evidence="2">The sequence shown here is derived from an EMBL/GenBank/DDBJ whole genome shotgun (WGS) entry which is preliminary data.</text>
</comment>
<dbReference type="Proteomes" id="UP000234349">
    <property type="component" value="Unassembled WGS sequence"/>
</dbReference>